<proteinExistence type="predicted"/>
<dbReference type="AlphaFoldDB" id="A0A5S3QJJ2"/>
<evidence type="ECO:0000313" key="1">
    <source>
        <dbReference type="EMBL" id="TMN21381.1"/>
    </source>
</evidence>
<reference evidence="1 2" key="1">
    <citation type="submission" date="2019-05" db="EMBL/GenBank/DDBJ databases">
        <title>Genomic analysis of Lentibacillus sp. NKC220-2.</title>
        <authorList>
            <person name="Oh Y.J."/>
        </authorList>
    </citation>
    <scope>NUCLEOTIDE SEQUENCE [LARGE SCALE GENOMIC DNA]</scope>
    <source>
        <strain evidence="1 2">NKC220-2</strain>
    </source>
</reference>
<dbReference type="NCBIfam" id="TIGR01908">
    <property type="entry name" value="cas_CXXC_CXXC"/>
    <property type="match status" value="1"/>
</dbReference>
<sequence>MFYKNRTAFIKYLLKGVDTRIFIFETLRDKVKNNYSPLEVMFMTILRHFNQFYSKEGVNHMDSEKQQKYIWVLYKSAEQVRNKIGLKKAQGMAYRLLNSVQAGNRNTFMDTVMRVYISSELEMPSILLEALHEKSMDFETVANAWVSGLISKPNEEGEFNNV</sequence>
<evidence type="ECO:0000313" key="2">
    <source>
        <dbReference type="Proteomes" id="UP000306980"/>
    </source>
</evidence>
<gene>
    <name evidence="1" type="primary">cas8a1</name>
    <name evidence="1" type="ORF">FFL34_04105</name>
</gene>
<name>A0A5S3QJJ2_9BACI</name>
<accession>A0A5S3QJJ2</accession>
<dbReference type="EMBL" id="VCIA01000001">
    <property type="protein sequence ID" value="TMN21381.1"/>
    <property type="molecule type" value="Genomic_DNA"/>
</dbReference>
<protein>
    <submittedName>
        <fullName evidence="1">Type I-B CRISPR-associated protein Cas8b1/Cst1</fullName>
    </submittedName>
</protein>
<organism evidence="1 2">
    <name type="scientific">Lentibacillus cibarius</name>
    <dbReference type="NCBI Taxonomy" id="2583219"/>
    <lineage>
        <taxon>Bacteria</taxon>
        <taxon>Bacillati</taxon>
        <taxon>Bacillota</taxon>
        <taxon>Bacilli</taxon>
        <taxon>Bacillales</taxon>
        <taxon>Bacillaceae</taxon>
        <taxon>Lentibacillus</taxon>
    </lineage>
</organism>
<dbReference type="Proteomes" id="UP000306980">
    <property type="component" value="Unassembled WGS sequence"/>
</dbReference>
<comment type="caution">
    <text evidence="1">The sequence shown here is derived from an EMBL/GenBank/DDBJ whole genome shotgun (WGS) entry which is preliminary data.</text>
</comment>
<dbReference type="OrthoDB" id="5540852at2"/>
<dbReference type="InterPro" id="IPR010180">
    <property type="entry name" value="CRISPR-assoc_prot_CXXC-CXXC"/>
</dbReference>